<protein>
    <submittedName>
        <fullName evidence="4">Uncharacterized protein</fullName>
    </submittedName>
</protein>
<dbReference type="FunFam" id="1.10.10.1410:FF:000002">
    <property type="entry name" value="60S acidic ribosomal protein P2"/>
    <property type="match status" value="1"/>
</dbReference>
<keyword evidence="5" id="KW-1185">Reference proteome</keyword>
<dbReference type="InterPro" id="IPR038716">
    <property type="entry name" value="P1/P2_N_sf"/>
</dbReference>
<sequence length="62" mass="6454">DSETPFAFAALILADAGVKITAEKLLALVRAAGVVKSDPAWAVLFARALMGKTGQDAKKILL</sequence>
<feature type="non-terminal residue" evidence="4">
    <location>
        <position position="62"/>
    </location>
</feature>
<dbReference type="AlphaFoldDB" id="A0A6A6QXY1"/>
<accession>A0A6A6QXY1</accession>
<dbReference type="GO" id="GO:1990904">
    <property type="term" value="C:ribonucleoprotein complex"/>
    <property type="evidence" value="ECO:0007669"/>
    <property type="project" value="UniProtKB-KW"/>
</dbReference>
<evidence type="ECO:0000313" key="4">
    <source>
        <dbReference type="EMBL" id="KAF2496503.1"/>
    </source>
</evidence>
<keyword evidence="2" id="KW-0689">Ribosomal protein</keyword>
<organism evidence="4 5">
    <name type="scientific">Lophium mytilinum</name>
    <dbReference type="NCBI Taxonomy" id="390894"/>
    <lineage>
        <taxon>Eukaryota</taxon>
        <taxon>Fungi</taxon>
        <taxon>Dikarya</taxon>
        <taxon>Ascomycota</taxon>
        <taxon>Pezizomycotina</taxon>
        <taxon>Dothideomycetes</taxon>
        <taxon>Pleosporomycetidae</taxon>
        <taxon>Mytilinidiales</taxon>
        <taxon>Mytilinidiaceae</taxon>
        <taxon>Lophium</taxon>
    </lineage>
</organism>
<dbReference type="Gene3D" id="1.10.10.1410">
    <property type="match status" value="1"/>
</dbReference>
<evidence type="ECO:0000256" key="1">
    <source>
        <dbReference type="ARBA" id="ARBA00005436"/>
    </source>
</evidence>
<dbReference type="GO" id="GO:0005840">
    <property type="term" value="C:ribosome"/>
    <property type="evidence" value="ECO:0007669"/>
    <property type="project" value="UniProtKB-KW"/>
</dbReference>
<gene>
    <name evidence="4" type="ORF">BU16DRAFT_420581</name>
</gene>
<dbReference type="EMBL" id="MU004188">
    <property type="protein sequence ID" value="KAF2496503.1"/>
    <property type="molecule type" value="Genomic_DNA"/>
</dbReference>
<evidence type="ECO:0000256" key="2">
    <source>
        <dbReference type="ARBA" id="ARBA00022980"/>
    </source>
</evidence>
<comment type="similarity">
    <text evidence="1">Belongs to the eukaryotic ribosomal protein P1/P2 family.</text>
</comment>
<dbReference type="OrthoDB" id="2194681at2759"/>
<reference evidence="4" key="1">
    <citation type="journal article" date="2020" name="Stud. Mycol.">
        <title>101 Dothideomycetes genomes: a test case for predicting lifestyles and emergence of pathogens.</title>
        <authorList>
            <person name="Haridas S."/>
            <person name="Albert R."/>
            <person name="Binder M."/>
            <person name="Bloem J."/>
            <person name="Labutti K."/>
            <person name="Salamov A."/>
            <person name="Andreopoulos B."/>
            <person name="Baker S."/>
            <person name="Barry K."/>
            <person name="Bills G."/>
            <person name="Bluhm B."/>
            <person name="Cannon C."/>
            <person name="Castanera R."/>
            <person name="Culley D."/>
            <person name="Daum C."/>
            <person name="Ezra D."/>
            <person name="Gonzalez J."/>
            <person name="Henrissat B."/>
            <person name="Kuo A."/>
            <person name="Liang C."/>
            <person name="Lipzen A."/>
            <person name="Lutzoni F."/>
            <person name="Magnuson J."/>
            <person name="Mondo S."/>
            <person name="Nolan M."/>
            <person name="Ohm R."/>
            <person name="Pangilinan J."/>
            <person name="Park H.-J."/>
            <person name="Ramirez L."/>
            <person name="Alfaro M."/>
            <person name="Sun H."/>
            <person name="Tritt A."/>
            <person name="Yoshinaga Y."/>
            <person name="Zwiers L.-H."/>
            <person name="Turgeon B."/>
            <person name="Goodwin S."/>
            <person name="Spatafora J."/>
            <person name="Crous P."/>
            <person name="Grigoriev I."/>
        </authorList>
    </citation>
    <scope>NUCLEOTIDE SEQUENCE</scope>
    <source>
        <strain evidence="4">CBS 269.34</strain>
    </source>
</reference>
<feature type="non-terminal residue" evidence="4">
    <location>
        <position position="1"/>
    </location>
</feature>
<evidence type="ECO:0000313" key="5">
    <source>
        <dbReference type="Proteomes" id="UP000799750"/>
    </source>
</evidence>
<keyword evidence="3" id="KW-0687">Ribonucleoprotein</keyword>
<dbReference type="Proteomes" id="UP000799750">
    <property type="component" value="Unassembled WGS sequence"/>
</dbReference>
<proteinExistence type="inferred from homology"/>
<name>A0A6A6QXY1_9PEZI</name>
<evidence type="ECO:0000256" key="3">
    <source>
        <dbReference type="ARBA" id="ARBA00023274"/>
    </source>
</evidence>